<proteinExistence type="predicted"/>
<dbReference type="RefSeq" id="WP_122059781.1">
    <property type="nucleotide sequence ID" value="NZ_CP110420.1"/>
</dbReference>
<evidence type="ECO:0000313" key="2">
    <source>
        <dbReference type="EMBL" id="RMC98425.1"/>
    </source>
</evidence>
<feature type="domain" description="Polyphosphate kinase C-terminal" evidence="1">
    <location>
        <begin position="7"/>
        <end position="33"/>
    </location>
</feature>
<dbReference type="Pfam" id="PF13090">
    <property type="entry name" value="PP_kinase_C"/>
    <property type="match status" value="1"/>
</dbReference>
<dbReference type="Proteomes" id="UP000277999">
    <property type="component" value="Unassembled WGS sequence"/>
</dbReference>
<dbReference type="SUPFAM" id="SSF56024">
    <property type="entry name" value="Phospholipase D/nuclease"/>
    <property type="match status" value="1"/>
</dbReference>
<comment type="caution">
    <text evidence="2">The sequence shown here is derived from an EMBL/GenBank/DDBJ whole genome shotgun (WGS) entry which is preliminary data.</text>
</comment>
<sequence length="37" mass="4129">MNARSIIYLIVRGICCLSPSIPGISENISVRRVYYGN</sequence>
<organism evidence="2 3">
    <name type="scientific">Clostridium autoethanogenum</name>
    <dbReference type="NCBI Taxonomy" id="84023"/>
    <lineage>
        <taxon>Bacteria</taxon>
        <taxon>Bacillati</taxon>
        <taxon>Bacillota</taxon>
        <taxon>Clostridia</taxon>
        <taxon>Eubacteriales</taxon>
        <taxon>Clostridiaceae</taxon>
        <taxon>Clostridium</taxon>
    </lineage>
</organism>
<evidence type="ECO:0000259" key="1">
    <source>
        <dbReference type="Pfam" id="PF13090"/>
    </source>
</evidence>
<gene>
    <name evidence="2" type="ORF">D9O40_13635</name>
</gene>
<dbReference type="Gene3D" id="3.30.870.10">
    <property type="entry name" value="Endonuclease Chain A"/>
    <property type="match status" value="1"/>
</dbReference>
<evidence type="ECO:0000313" key="3">
    <source>
        <dbReference type="Proteomes" id="UP000277999"/>
    </source>
</evidence>
<accession>A0A3M0SJJ9</accession>
<dbReference type="EMBL" id="RFAQ01000050">
    <property type="protein sequence ID" value="RMC98425.1"/>
    <property type="molecule type" value="Genomic_DNA"/>
</dbReference>
<reference evidence="2 3" key="1">
    <citation type="submission" date="2018-10" db="EMBL/GenBank/DDBJ databases">
        <title>Genome-centric metagenomics revealed C2 chemical producing, CO utilizing Clostridium with novel acetogenic gene cluster.</title>
        <authorList>
            <person name="Kang H."/>
            <person name="Park B."/>
            <person name="Choi I.G."/>
            <person name="Chang I.S."/>
        </authorList>
    </citation>
    <scope>NUCLEOTIDE SEQUENCE [LARGE SCALE GENOMIC DNA]</scope>
    <source>
        <strain evidence="2 3">H21-9</strain>
    </source>
</reference>
<name>A0A3M0SJJ9_9CLOT</name>
<protein>
    <recommendedName>
        <fullName evidence="1">Polyphosphate kinase C-terminal domain-containing protein</fullName>
    </recommendedName>
</protein>
<dbReference type="AlphaFoldDB" id="A0A3M0SJJ9"/>
<dbReference type="InterPro" id="IPR025200">
    <property type="entry name" value="PPK_C_dom2"/>
</dbReference>